<sequence>MSKLSTFLRLFLIGWLSLLGQRGYTATGREHVTDDTKNPVREGTPSLPSPTKPDGAVNTTISLKTLSKLDQALMNSLPAPARQELLARAKELAAIDVPDVLSADASAAKKLFDGLATSGGIVADDFSSDSFKELPFFVKVGKAGAATNGATNAKDSTGLLLGINKVTFFPGYIEMSAYVRAYIKGREIFFGIDKLKYIQGTGFAGTAKLVLLGNYTFNIGSSMTLQLNGGTISQTGVMSDQTSLEFDCGKFKQISLSATLGLTSSTFVRIDEKTGAVLAGQPVSTTIKTQIQGFQNFVFSISLPAFSLAKFAKKVGFVVQDATFDFSDDMSSADMKTALINYDPTYKDATEFAAWRGCISRHLRCYSLKKLRPLKSQPMALLPQHHPPMIRSGHSGPRTCSLMVPG</sequence>
<proteinExistence type="predicted"/>
<accession>A0A327NF80</accession>
<evidence type="ECO:0000313" key="2">
    <source>
        <dbReference type="EMBL" id="RAI73433.1"/>
    </source>
</evidence>
<reference evidence="2 3" key="1">
    <citation type="submission" date="2018-06" db="EMBL/GenBank/DDBJ databases">
        <title>Spirosoma sp. HMF3257 Genome sequencing and assembly.</title>
        <authorList>
            <person name="Kang H."/>
            <person name="Cha I."/>
            <person name="Kim H."/>
            <person name="Kang J."/>
            <person name="Joh K."/>
        </authorList>
    </citation>
    <scope>NUCLEOTIDE SEQUENCE [LARGE SCALE GENOMIC DNA]</scope>
    <source>
        <strain evidence="2 3">HMF3257</strain>
    </source>
</reference>
<keyword evidence="3" id="KW-1185">Reference proteome</keyword>
<protein>
    <submittedName>
        <fullName evidence="2">Uncharacterized protein</fullName>
    </submittedName>
</protein>
<dbReference type="AlphaFoldDB" id="A0A327NF80"/>
<name>A0A327NF80_9BACT</name>
<gene>
    <name evidence="2" type="ORF">HMF3257_01450</name>
</gene>
<evidence type="ECO:0000313" key="3">
    <source>
        <dbReference type="Proteomes" id="UP000249016"/>
    </source>
</evidence>
<dbReference type="EMBL" id="QLII01000001">
    <property type="protein sequence ID" value="RAI73433.1"/>
    <property type="molecule type" value="Genomic_DNA"/>
</dbReference>
<comment type="caution">
    <text evidence="2">The sequence shown here is derived from an EMBL/GenBank/DDBJ whole genome shotgun (WGS) entry which is preliminary data.</text>
</comment>
<feature type="compositionally biased region" description="Basic and acidic residues" evidence="1">
    <location>
        <begin position="29"/>
        <end position="40"/>
    </location>
</feature>
<dbReference type="OrthoDB" id="610610at2"/>
<dbReference type="Proteomes" id="UP000249016">
    <property type="component" value="Unassembled WGS sequence"/>
</dbReference>
<organism evidence="2 3">
    <name type="scientific">Spirosoma telluris</name>
    <dbReference type="NCBI Taxonomy" id="2183553"/>
    <lineage>
        <taxon>Bacteria</taxon>
        <taxon>Pseudomonadati</taxon>
        <taxon>Bacteroidota</taxon>
        <taxon>Cytophagia</taxon>
        <taxon>Cytophagales</taxon>
        <taxon>Cytophagaceae</taxon>
        <taxon>Spirosoma</taxon>
    </lineage>
</organism>
<feature type="region of interest" description="Disordered" evidence="1">
    <location>
        <begin position="29"/>
        <end position="55"/>
    </location>
</feature>
<evidence type="ECO:0000256" key="1">
    <source>
        <dbReference type="SAM" id="MobiDB-lite"/>
    </source>
</evidence>